<evidence type="ECO:0000256" key="1">
    <source>
        <dbReference type="ARBA" id="ARBA00004651"/>
    </source>
</evidence>
<feature type="non-terminal residue" evidence="9">
    <location>
        <position position="313"/>
    </location>
</feature>
<keyword evidence="2" id="KW-0813">Transport</keyword>
<feature type="transmembrane region" description="Helical" evidence="7">
    <location>
        <begin position="130"/>
        <end position="152"/>
    </location>
</feature>
<dbReference type="SUPFAM" id="SSF103473">
    <property type="entry name" value="MFS general substrate transporter"/>
    <property type="match status" value="1"/>
</dbReference>
<name>A0A382FS17_9ZZZZ</name>
<feature type="transmembrane region" description="Helical" evidence="7">
    <location>
        <begin position="100"/>
        <end position="124"/>
    </location>
</feature>
<dbReference type="PROSITE" id="PS50850">
    <property type="entry name" value="MFS"/>
    <property type="match status" value="1"/>
</dbReference>
<feature type="transmembrane region" description="Helical" evidence="7">
    <location>
        <begin position="196"/>
        <end position="213"/>
    </location>
</feature>
<dbReference type="PANTHER" id="PTHR23513:SF11">
    <property type="entry name" value="STAPHYLOFERRIN A TRANSPORTER"/>
    <property type="match status" value="1"/>
</dbReference>
<evidence type="ECO:0000256" key="4">
    <source>
        <dbReference type="ARBA" id="ARBA00022692"/>
    </source>
</evidence>
<evidence type="ECO:0000256" key="3">
    <source>
        <dbReference type="ARBA" id="ARBA00022475"/>
    </source>
</evidence>
<dbReference type="Pfam" id="PF05977">
    <property type="entry name" value="MFS_3"/>
    <property type="match status" value="1"/>
</dbReference>
<evidence type="ECO:0000313" key="9">
    <source>
        <dbReference type="EMBL" id="SVB64937.1"/>
    </source>
</evidence>
<evidence type="ECO:0000256" key="7">
    <source>
        <dbReference type="SAM" id="Phobius"/>
    </source>
</evidence>
<dbReference type="InterPro" id="IPR010290">
    <property type="entry name" value="TM_effector"/>
</dbReference>
<evidence type="ECO:0000256" key="6">
    <source>
        <dbReference type="ARBA" id="ARBA00023136"/>
    </source>
</evidence>
<accession>A0A382FS17</accession>
<evidence type="ECO:0000259" key="8">
    <source>
        <dbReference type="PROSITE" id="PS50850"/>
    </source>
</evidence>
<feature type="transmembrane region" description="Helical" evidence="7">
    <location>
        <begin position="279"/>
        <end position="298"/>
    </location>
</feature>
<sequence>MIQTLTGFRRVTNSTTSSTEKNTQITAFTPLKRGVFRKLWIANLVSNTGTWMHDVGAGWLMTSLAPDPFMVSLIQVSVVLPGFLLTLPAGALADIVDRRFYLLTAILWMALMAGGLGLITISGVVTPWSLVALTFGLGIGTAMMMPTFSALIPDLVPRKELTAAVTLSSISQNITRAVGPAIAGGVIALAGPGPVFLLNAISFTAIFIVIYRYRSKQPRSTLPSERFIGALQTSFRFFRQSPALQTVMIRSVAFFIMMSGLFAFLPLIVRQEVGAGPQIYGLLLASLGLGAVTLGLALPRFRTQFSSDTILMA</sequence>
<gene>
    <name evidence="9" type="ORF">METZ01_LOCUS217791</name>
</gene>
<feature type="domain" description="Major facilitator superfamily (MFS) profile" evidence="8">
    <location>
        <begin position="35"/>
        <end position="313"/>
    </location>
</feature>
<proteinExistence type="predicted"/>
<keyword evidence="3" id="KW-1003">Cell membrane</keyword>
<feature type="transmembrane region" description="Helical" evidence="7">
    <location>
        <begin position="69"/>
        <end position="93"/>
    </location>
</feature>
<dbReference type="AlphaFoldDB" id="A0A382FS17"/>
<feature type="transmembrane region" description="Helical" evidence="7">
    <location>
        <begin position="247"/>
        <end position="267"/>
    </location>
</feature>
<dbReference type="GO" id="GO:0005886">
    <property type="term" value="C:plasma membrane"/>
    <property type="evidence" value="ECO:0007669"/>
    <property type="project" value="UniProtKB-SubCell"/>
</dbReference>
<dbReference type="PANTHER" id="PTHR23513">
    <property type="entry name" value="INTEGRAL MEMBRANE EFFLUX PROTEIN-RELATED"/>
    <property type="match status" value="1"/>
</dbReference>
<organism evidence="9">
    <name type="scientific">marine metagenome</name>
    <dbReference type="NCBI Taxonomy" id="408172"/>
    <lineage>
        <taxon>unclassified sequences</taxon>
        <taxon>metagenomes</taxon>
        <taxon>ecological metagenomes</taxon>
    </lineage>
</organism>
<keyword evidence="6 7" id="KW-0472">Membrane</keyword>
<dbReference type="Gene3D" id="1.20.1250.20">
    <property type="entry name" value="MFS general substrate transporter like domains"/>
    <property type="match status" value="1"/>
</dbReference>
<dbReference type="CDD" id="cd06173">
    <property type="entry name" value="MFS_MefA_like"/>
    <property type="match status" value="1"/>
</dbReference>
<dbReference type="EMBL" id="UINC01051143">
    <property type="protein sequence ID" value="SVB64937.1"/>
    <property type="molecule type" value="Genomic_DNA"/>
</dbReference>
<keyword evidence="4 7" id="KW-0812">Transmembrane</keyword>
<dbReference type="InterPro" id="IPR036259">
    <property type="entry name" value="MFS_trans_sf"/>
</dbReference>
<dbReference type="GO" id="GO:0022857">
    <property type="term" value="F:transmembrane transporter activity"/>
    <property type="evidence" value="ECO:0007669"/>
    <property type="project" value="InterPro"/>
</dbReference>
<dbReference type="InterPro" id="IPR020846">
    <property type="entry name" value="MFS_dom"/>
</dbReference>
<keyword evidence="5 7" id="KW-1133">Transmembrane helix</keyword>
<comment type="subcellular location">
    <subcellularLocation>
        <location evidence="1">Cell membrane</location>
        <topology evidence="1">Multi-pass membrane protein</topology>
    </subcellularLocation>
</comment>
<reference evidence="9" key="1">
    <citation type="submission" date="2018-05" db="EMBL/GenBank/DDBJ databases">
        <authorList>
            <person name="Lanie J.A."/>
            <person name="Ng W.-L."/>
            <person name="Kazmierczak K.M."/>
            <person name="Andrzejewski T.M."/>
            <person name="Davidsen T.M."/>
            <person name="Wayne K.J."/>
            <person name="Tettelin H."/>
            <person name="Glass J.I."/>
            <person name="Rusch D."/>
            <person name="Podicherti R."/>
            <person name="Tsui H.-C.T."/>
            <person name="Winkler M.E."/>
        </authorList>
    </citation>
    <scope>NUCLEOTIDE SEQUENCE</scope>
</reference>
<evidence type="ECO:0000256" key="5">
    <source>
        <dbReference type="ARBA" id="ARBA00022989"/>
    </source>
</evidence>
<evidence type="ECO:0000256" key="2">
    <source>
        <dbReference type="ARBA" id="ARBA00022448"/>
    </source>
</evidence>
<protein>
    <recommendedName>
        <fullName evidence="8">Major facilitator superfamily (MFS) profile domain-containing protein</fullName>
    </recommendedName>
</protein>